<dbReference type="SUPFAM" id="SSF54928">
    <property type="entry name" value="RNA-binding domain, RBD"/>
    <property type="match status" value="1"/>
</dbReference>
<feature type="region of interest" description="Disordered" evidence="2">
    <location>
        <begin position="140"/>
        <end position="186"/>
    </location>
</feature>
<feature type="region of interest" description="Disordered" evidence="2">
    <location>
        <begin position="1"/>
        <end position="23"/>
    </location>
</feature>
<dbReference type="Proteomes" id="UP001174936">
    <property type="component" value="Unassembled WGS sequence"/>
</dbReference>
<gene>
    <name evidence="4" type="ORF">B0T16DRAFT_444395</name>
</gene>
<dbReference type="InterPro" id="IPR012677">
    <property type="entry name" value="Nucleotide-bd_a/b_plait_sf"/>
</dbReference>
<evidence type="ECO:0000313" key="5">
    <source>
        <dbReference type="Proteomes" id="UP001174936"/>
    </source>
</evidence>
<sequence>MDPGHAKEGLPPSESKAHSGASTMADIARRISELRVHIPPPMEVPRQFDDVTQEQLENHLHPTFETEHTEGNVGTLDEMMPTLKMRRLSFQFIDDFAYILSSDRRRRRRVSSPPPVFEGITIPTVDDTPIPIPVTIPAISPPTQAEPEPEHKPEPVPETDLQAEPITATTTATTTTPTTTTPDTRPDTRALFIMRLPHGVTASDILACIRDTGKVRSLRIIRNPSPNTGRRFAPNAELQFFTIESNRRFFNNTRGGFFVNGRRARVTWSRSLLVGEDWPDTEYMRSNSRVLVVTGSKEVVRMGAIRALLREKGQGLPCEIERVEDVAVEKEGEVGYEIHFVSFAPDAQMAWMLLTDELGPKGDWAEAQSSAQSVRRQQTIWRPSTAPGVPKSNPGSTEPRPERGTNWVYTSLGPGRDAVWEGRSPEVRASIHAIHRTIVLGEKIAQQPPPPDPLVQMLCEQASSFAHMDLRGGMKEVPPVFGGVQPEKIHHVAPVRKVAPAAVVAGVPGFVNQGNFNHSRRSSAPQRSAVKSPWDNPATRAAWDKTVGRAQPTRRASQRRQHGDAMW</sequence>
<feature type="domain" description="RRM" evidence="3">
    <location>
        <begin position="189"/>
        <end position="271"/>
    </location>
</feature>
<dbReference type="GO" id="GO:0003723">
    <property type="term" value="F:RNA binding"/>
    <property type="evidence" value="ECO:0007669"/>
    <property type="project" value="UniProtKB-UniRule"/>
</dbReference>
<organism evidence="4 5">
    <name type="scientific">Cercophora newfieldiana</name>
    <dbReference type="NCBI Taxonomy" id="92897"/>
    <lineage>
        <taxon>Eukaryota</taxon>
        <taxon>Fungi</taxon>
        <taxon>Dikarya</taxon>
        <taxon>Ascomycota</taxon>
        <taxon>Pezizomycotina</taxon>
        <taxon>Sordariomycetes</taxon>
        <taxon>Sordariomycetidae</taxon>
        <taxon>Sordariales</taxon>
        <taxon>Lasiosphaeriaceae</taxon>
        <taxon>Cercophora</taxon>
    </lineage>
</organism>
<dbReference type="InterPro" id="IPR035979">
    <property type="entry name" value="RBD_domain_sf"/>
</dbReference>
<feature type="compositionally biased region" description="Low complexity" evidence="2">
    <location>
        <begin position="367"/>
        <end position="378"/>
    </location>
</feature>
<evidence type="ECO:0000256" key="1">
    <source>
        <dbReference type="PROSITE-ProRule" id="PRU00176"/>
    </source>
</evidence>
<dbReference type="EMBL" id="JAULSV010000003">
    <property type="protein sequence ID" value="KAK0648303.1"/>
    <property type="molecule type" value="Genomic_DNA"/>
</dbReference>
<dbReference type="PROSITE" id="PS50102">
    <property type="entry name" value="RRM"/>
    <property type="match status" value="1"/>
</dbReference>
<evidence type="ECO:0000313" key="4">
    <source>
        <dbReference type="EMBL" id="KAK0648303.1"/>
    </source>
</evidence>
<dbReference type="AlphaFoldDB" id="A0AA39Y996"/>
<evidence type="ECO:0000259" key="3">
    <source>
        <dbReference type="PROSITE" id="PS50102"/>
    </source>
</evidence>
<keyword evidence="5" id="KW-1185">Reference proteome</keyword>
<accession>A0AA39Y996</accession>
<evidence type="ECO:0000256" key="2">
    <source>
        <dbReference type="SAM" id="MobiDB-lite"/>
    </source>
</evidence>
<feature type="region of interest" description="Disordered" evidence="2">
    <location>
        <begin position="366"/>
        <end position="406"/>
    </location>
</feature>
<protein>
    <recommendedName>
        <fullName evidence="3">RRM domain-containing protein</fullName>
    </recommendedName>
</protein>
<comment type="caution">
    <text evidence="4">The sequence shown here is derived from an EMBL/GenBank/DDBJ whole genome shotgun (WGS) entry which is preliminary data.</text>
</comment>
<keyword evidence="1" id="KW-0694">RNA-binding</keyword>
<feature type="compositionally biased region" description="Polar residues" evidence="2">
    <location>
        <begin position="512"/>
        <end position="526"/>
    </location>
</feature>
<name>A0AA39Y996_9PEZI</name>
<dbReference type="Gene3D" id="3.30.70.330">
    <property type="match status" value="1"/>
</dbReference>
<dbReference type="InterPro" id="IPR000504">
    <property type="entry name" value="RRM_dom"/>
</dbReference>
<reference evidence="4" key="1">
    <citation type="submission" date="2023-06" db="EMBL/GenBank/DDBJ databases">
        <title>Genome-scale phylogeny and comparative genomics of the fungal order Sordariales.</title>
        <authorList>
            <consortium name="Lawrence Berkeley National Laboratory"/>
            <person name="Hensen N."/>
            <person name="Bonometti L."/>
            <person name="Westerberg I."/>
            <person name="Brannstrom I.O."/>
            <person name="Guillou S."/>
            <person name="Cros-Aarteil S."/>
            <person name="Calhoun S."/>
            <person name="Haridas S."/>
            <person name="Kuo A."/>
            <person name="Mondo S."/>
            <person name="Pangilinan J."/>
            <person name="Riley R."/>
            <person name="Labutti K."/>
            <person name="Andreopoulos B."/>
            <person name="Lipzen A."/>
            <person name="Chen C."/>
            <person name="Yanf M."/>
            <person name="Daum C."/>
            <person name="Ng V."/>
            <person name="Clum A."/>
            <person name="Steindorff A."/>
            <person name="Ohm R."/>
            <person name="Martin F."/>
            <person name="Silar P."/>
            <person name="Natvig D."/>
            <person name="Lalanne C."/>
            <person name="Gautier V."/>
            <person name="Ament-Velasquez S.L."/>
            <person name="Kruys A."/>
            <person name="Hutchinson M.I."/>
            <person name="Powell A.J."/>
            <person name="Barry K."/>
            <person name="Miller A.N."/>
            <person name="Grigoriev I.V."/>
            <person name="Debuchy R."/>
            <person name="Gladieux P."/>
            <person name="Thoren M.H."/>
            <person name="Johannesson H."/>
        </authorList>
    </citation>
    <scope>NUCLEOTIDE SEQUENCE</scope>
    <source>
        <strain evidence="4">SMH2532-1</strain>
    </source>
</reference>
<proteinExistence type="predicted"/>
<feature type="region of interest" description="Disordered" evidence="2">
    <location>
        <begin position="512"/>
        <end position="567"/>
    </location>
</feature>
<feature type="compositionally biased region" description="Low complexity" evidence="2">
    <location>
        <begin position="167"/>
        <end position="183"/>
    </location>
</feature>